<evidence type="ECO:0000313" key="2">
    <source>
        <dbReference type="Proteomes" id="UP000249056"/>
    </source>
</evidence>
<dbReference type="PANTHER" id="PTHR46312">
    <property type="entry name" value="NACHT DOMAIN-CONTAINING PROTEIN"/>
    <property type="match status" value="1"/>
</dbReference>
<reference evidence="1 2" key="1">
    <citation type="submission" date="2018-06" db="EMBL/GenBank/DDBJ databases">
        <title>Genome Sequence of the Brown Rot Fungal Pathogen Monilinia fructigena.</title>
        <authorList>
            <person name="Landi L."/>
            <person name="De Miccolis Angelini R.M."/>
            <person name="Pollastro S."/>
            <person name="Abate D."/>
            <person name="Faretra F."/>
            <person name="Romanazzi G."/>
        </authorList>
    </citation>
    <scope>NUCLEOTIDE SEQUENCE [LARGE SCALE GENOMIC DNA]</scope>
    <source>
        <strain evidence="1 2">Mfrg269</strain>
    </source>
</reference>
<dbReference type="PANTHER" id="PTHR46312:SF2">
    <property type="entry name" value="NUCLEOTIDE-BINDING OLIGOMERIZATION DOMAIN-CONTAINING PROTEIN 2-LIKE"/>
    <property type="match status" value="1"/>
</dbReference>
<proteinExistence type="predicted"/>
<dbReference type="EMBL" id="QKRW01000010">
    <property type="protein sequence ID" value="RAL65514.1"/>
    <property type="molecule type" value="Genomic_DNA"/>
</dbReference>
<dbReference type="AlphaFoldDB" id="A0A395J0A0"/>
<dbReference type="OrthoDB" id="3543169at2759"/>
<keyword evidence="2" id="KW-1185">Reference proteome</keyword>
<dbReference type="InterPro" id="IPR027417">
    <property type="entry name" value="P-loop_NTPase"/>
</dbReference>
<gene>
    <name evidence="1" type="ORF">DID88_001080</name>
</gene>
<dbReference type="Proteomes" id="UP000249056">
    <property type="component" value="Unassembled WGS sequence"/>
</dbReference>
<evidence type="ECO:0008006" key="3">
    <source>
        <dbReference type="Google" id="ProtNLM"/>
    </source>
</evidence>
<dbReference type="Gene3D" id="3.40.50.300">
    <property type="entry name" value="P-loop containing nucleotide triphosphate hydrolases"/>
    <property type="match status" value="1"/>
</dbReference>
<accession>A0A395J0A0</accession>
<protein>
    <recommendedName>
        <fullName evidence="3">NACHT domain-containing protein</fullName>
    </recommendedName>
</protein>
<comment type="caution">
    <text evidence="1">The sequence shown here is derived from an EMBL/GenBank/DDBJ whole genome shotgun (WGS) entry which is preliminary data.</text>
</comment>
<sequence length="267" mass="31489">MRKFERILDDQIRWVFWVPLPRFSREQDLTTLFSKLYFEEDYELAKGVCQRIQNKDKDQDHTLLILDGWDEIRGASSYFLERIEDLCKFKNVIITSRYLSKDMGQLDCILNVEGFSPDTIQKYLEDTELMSSKTASAEIKSYMLRNSQSWSIFKIPMLVHMLGSFWDKLKLRLTRRAPPIKDPTITMIYQTMVAELWRKDISSFVKPLCSQEEASLLSDYYLSETVQPESDALGRIAVRLFNQQELPIDRETIDEICEADEQRGKHR</sequence>
<organism evidence="1 2">
    <name type="scientific">Monilinia fructigena</name>
    <dbReference type="NCBI Taxonomy" id="38457"/>
    <lineage>
        <taxon>Eukaryota</taxon>
        <taxon>Fungi</taxon>
        <taxon>Dikarya</taxon>
        <taxon>Ascomycota</taxon>
        <taxon>Pezizomycotina</taxon>
        <taxon>Leotiomycetes</taxon>
        <taxon>Helotiales</taxon>
        <taxon>Sclerotiniaceae</taxon>
        <taxon>Monilinia</taxon>
    </lineage>
</organism>
<evidence type="ECO:0000313" key="1">
    <source>
        <dbReference type="EMBL" id="RAL65514.1"/>
    </source>
</evidence>
<name>A0A395J0A0_9HELO</name>